<name>A0A9D1MEJ7_9FIRM</name>
<dbReference type="InterPro" id="IPR006710">
    <property type="entry name" value="Glyco_hydro_43"/>
</dbReference>
<comment type="similarity">
    <text evidence="2">Belongs to the glycosyl hydrolase 43 family.</text>
</comment>
<reference evidence="6" key="1">
    <citation type="submission" date="2020-10" db="EMBL/GenBank/DDBJ databases">
        <authorList>
            <person name="Gilroy R."/>
        </authorList>
    </citation>
    <scope>NUCLEOTIDE SEQUENCE</scope>
    <source>
        <strain evidence="6">11687</strain>
    </source>
</reference>
<dbReference type="Gene3D" id="2.115.10.20">
    <property type="entry name" value="Glycosyl hydrolase domain, family 43"/>
    <property type="match status" value="1"/>
</dbReference>
<keyword evidence="3" id="KW-0378">Hydrolase</keyword>
<evidence type="ECO:0000256" key="5">
    <source>
        <dbReference type="PIRSR" id="PIRSR606710-2"/>
    </source>
</evidence>
<dbReference type="GO" id="GO:0005975">
    <property type="term" value="P:carbohydrate metabolic process"/>
    <property type="evidence" value="ECO:0007669"/>
    <property type="project" value="InterPro"/>
</dbReference>
<reference evidence="6" key="2">
    <citation type="journal article" date="2021" name="PeerJ">
        <title>Extensive microbial diversity within the chicken gut microbiome revealed by metagenomics and culture.</title>
        <authorList>
            <person name="Gilroy R."/>
            <person name="Ravi A."/>
            <person name="Getino M."/>
            <person name="Pursley I."/>
            <person name="Horton D.L."/>
            <person name="Alikhan N.F."/>
            <person name="Baker D."/>
            <person name="Gharbi K."/>
            <person name="Hall N."/>
            <person name="Watson M."/>
            <person name="Adriaenssens E.M."/>
            <person name="Foster-Nyarko E."/>
            <person name="Jarju S."/>
            <person name="Secka A."/>
            <person name="Antonio M."/>
            <person name="Oren A."/>
            <person name="Chaudhuri R.R."/>
            <person name="La Ragione R."/>
            <person name="Hildebrand F."/>
            <person name="Pallen M.J."/>
        </authorList>
    </citation>
    <scope>NUCLEOTIDE SEQUENCE</scope>
    <source>
        <strain evidence="6">11687</strain>
    </source>
</reference>
<dbReference type="SUPFAM" id="SSF75005">
    <property type="entry name" value="Arabinanase/levansucrase/invertase"/>
    <property type="match status" value="1"/>
</dbReference>
<feature type="site" description="Important for catalytic activity, responsible for pKa modulation of the active site Glu and correct orientation of both the proton donor and substrate" evidence="5">
    <location>
        <position position="124"/>
    </location>
</feature>
<organism evidence="6 7">
    <name type="scientific">Candidatus Scatosoma pullistercoris</name>
    <dbReference type="NCBI Taxonomy" id="2840934"/>
    <lineage>
        <taxon>Bacteria</taxon>
        <taxon>Bacillati</taxon>
        <taxon>Bacillota</taxon>
        <taxon>Clostridia</taxon>
        <taxon>Candidatus Scatosoma</taxon>
    </lineage>
</organism>
<evidence type="ECO:0000256" key="1">
    <source>
        <dbReference type="ARBA" id="ARBA00004834"/>
    </source>
</evidence>
<keyword evidence="4" id="KW-0326">Glycosidase</keyword>
<dbReference type="InterPro" id="IPR023296">
    <property type="entry name" value="Glyco_hydro_beta-prop_sf"/>
</dbReference>
<comment type="caution">
    <text evidence="6">The sequence shown here is derived from an EMBL/GenBank/DDBJ whole genome shotgun (WGS) entry which is preliminary data.</text>
</comment>
<evidence type="ECO:0000256" key="4">
    <source>
        <dbReference type="ARBA" id="ARBA00023295"/>
    </source>
</evidence>
<feature type="non-terminal residue" evidence="6">
    <location>
        <position position="169"/>
    </location>
</feature>
<comment type="pathway">
    <text evidence="1">Glycan metabolism; L-arabinan degradation.</text>
</comment>
<dbReference type="GO" id="GO:0004553">
    <property type="term" value="F:hydrolase activity, hydrolyzing O-glycosyl compounds"/>
    <property type="evidence" value="ECO:0007669"/>
    <property type="project" value="InterPro"/>
</dbReference>
<dbReference type="PANTHER" id="PTHR43301">
    <property type="entry name" value="ARABINAN ENDO-1,5-ALPHA-L-ARABINOSIDASE"/>
    <property type="match status" value="1"/>
</dbReference>
<evidence type="ECO:0000313" key="7">
    <source>
        <dbReference type="Proteomes" id="UP000824081"/>
    </source>
</evidence>
<evidence type="ECO:0000313" key="6">
    <source>
        <dbReference type="EMBL" id="HIU58724.1"/>
    </source>
</evidence>
<proteinExistence type="inferred from homology"/>
<dbReference type="EMBL" id="DVMZ01000039">
    <property type="protein sequence ID" value="HIU58724.1"/>
    <property type="molecule type" value="Genomic_DNA"/>
</dbReference>
<dbReference type="Pfam" id="PF04616">
    <property type="entry name" value="Glyco_hydro_43"/>
    <property type="match status" value="1"/>
</dbReference>
<evidence type="ECO:0000256" key="3">
    <source>
        <dbReference type="ARBA" id="ARBA00022801"/>
    </source>
</evidence>
<protein>
    <submittedName>
        <fullName evidence="6">Family 43 glycosylhydrolase</fullName>
    </submittedName>
</protein>
<gene>
    <name evidence="6" type="ORF">IAC57_01350</name>
</gene>
<accession>A0A9D1MEJ7</accession>
<dbReference type="InterPro" id="IPR050727">
    <property type="entry name" value="GH43_arabinanases"/>
</dbReference>
<dbReference type="PANTHER" id="PTHR43301:SF3">
    <property type="entry name" value="ARABINAN ENDO-1,5-ALPHA-L-ARABINOSIDASE A-RELATED"/>
    <property type="match status" value="1"/>
</dbReference>
<sequence length="169" mass="19212">MNLKHITVTDVTNIGDPFVLRVDNTYYLYATSFVDGFCVRTSTDLVHWSEPRMAYTMGPRSFGYTDFWAPEVVFHNGRYLMHYTARRKGDDTLLIGVAVADRPEGPFVDVTDGPMFDFGYAAIDGHVFRDGKDNYLFFSRDCSQHIVDGIHESHILAIRLDDSLTRTVG</sequence>
<evidence type="ECO:0000256" key="2">
    <source>
        <dbReference type="ARBA" id="ARBA00009865"/>
    </source>
</evidence>
<dbReference type="Proteomes" id="UP000824081">
    <property type="component" value="Unassembled WGS sequence"/>
</dbReference>
<dbReference type="AlphaFoldDB" id="A0A9D1MEJ7"/>